<keyword evidence="8" id="KW-0067">ATP-binding</keyword>
<comment type="subunit">
    <text evidence="11">At low DSF concentrations, interacts with RpfF.</text>
</comment>
<evidence type="ECO:0000256" key="7">
    <source>
        <dbReference type="ARBA" id="ARBA00022777"/>
    </source>
</evidence>
<dbReference type="GO" id="GO:0016020">
    <property type="term" value="C:membrane"/>
    <property type="evidence" value="ECO:0007669"/>
    <property type="project" value="UniProtKB-SubCell"/>
</dbReference>
<sequence>MRFLIPRRLSHQIVLVAALLLAATFLGYGAYSVRQQSGEAEQRLLSQSEVLARGIAEMLDSDLLRDDRRALGGLLAQIAAYPEARSIHLVDREGRLIAGVRKDGSGVVFDDVPTTAFAPPSAAGPEWAAHELVVWQGRPGSASGIWVRMAIGLERLDQLRQRIWQDSLIAGLLAISGAMAPLLLLLARPMRVLAEASRFAAALDVRRGGQLPEYRGNQEISSLVDALNRASVRLKEQEEWIEAQNRFLSSLTDALGEGVLAADAEGRCTFVNAEAERLLGWSRDELIGRDLHQTIHYQTASGQPVRHDECPMHAPVAACHAFRSEFDAFTARDGQVFPISVVSVPLFEGERFVGTVAAFQDITLRKRDEEYLLSTSSRLSALLESMHSGVLVEDEQHLMVMANQALFNLFGIEDLSLDAVGQPTLQLLDACRANVVEADQFIAGVQATLQAGVVSTEHELQLTDGRILAFDYVPIYIFPFNPQPDECRGHLWLFHDITGRKQVAEELRLAKEAAETANRAKSHFLANMSHEIRTPMNGIIGMTALALDTELLPEQRVYLEMVRSSADALLELINEILDFSKIEAGKMQLEEVEFSLPALLRETVKPLGLRCEQKGLELVIQLAPEVPDWMVGDPARLRQIIINLLGNAIKFTERGSVLLRITQLDDGPRPMLQFTISDTGIGIAPDQQASIFEAFSQADSSVSRRFGGTGLGLSICGKLVALMGGQIWVESVEALGSEFHFTIETRSARAQQAVRVPDLAGCRVLIADDLPANCEALVAELRGWGAQTTVVGSGQAVLEALSGSTYQVLLLDAALPECSGFEVLAALSASALSRPAVLMMISAVALASEAEQCRRFGVEHYLTKPLLRDELGEMLQRLLGPARQAATPIGQPAPRSAKPGGLSILLAEDNLVNQKLALAILKKQGHQVTVANNGRAAVDLSLAEDFDLILMDLQMPVMDGLEATAMIRQREAGLRHTPIVAMTANALAGDRERCLAAGMDGYVSKPIRVDALMLAIADCYPEQEKAPRLVVPAA</sequence>
<feature type="domain" description="Response regulatory" evidence="17">
    <location>
        <begin position="903"/>
        <end position="1020"/>
    </location>
</feature>
<dbReference type="SUPFAM" id="SSF55874">
    <property type="entry name" value="ATPase domain of HSP90 chaperone/DNA topoisomerase II/histidine kinase"/>
    <property type="match status" value="1"/>
</dbReference>
<evidence type="ECO:0000256" key="15">
    <source>
        <dbReference type="SAM" id="Phobius"/>
    </source>
</evidence>
<dbReference type="InterPro" id="IPR000700">
    <property type="entry name" value="PAS-assoc_C"/>
</dbReference>
<dbReference type="Gene3D" id="1.10.287.130">
    <property type="match status" value="1"/>
</dbReference>
<evidence type="ECO:0000259" key="16">
    <source>
        <dbReference type="PROSITE" id="PS50109"/>
    </source>
</evidence>
<keyword evidence="7" id="KW-0418">Kinase</keyword>
<dbReference type="GO" id="GO:0000155">
    <property type="term" value="F:phosphorelay sensor kinase activity"/>
    <property type="evidence" value="ECO:0007669"/>
    <property type="project" value="InterPro"/>
</dbReference>
<evidence type="ECO:0000256" key="9">
    <source>
        <dbReference type="ARBA" id="ARBA00023012"/>
    </source>
</evidence>
<dbReference type="EMBL" id="LODL01000005">
    <property type="protein sequence ID" value="KXB32563.1"/>
    <property type="molecule type" value="Genomic_DNA"/>
</dbReference>
<keyword evidence="22" id="KW-1185">Reference proteome</keyword>
<keyword evidence="5" id="KW-0808">Transferase</keyword>
<dbReference type="InterPro" id="IPR036097">
    <property type="entry name" value="HisK_dim/P_sf"/>
</dbReference>
<dbReference type="STRING" id="281362.AT959_02465"/>
<dbReference type="InterPro" id="IPR035965">
    <property type="entry name" value="PAS-like_dom_sf"/>
</dbReference>
<keyword evidence="15" id="KW-0472">Membrane</keyword>
<dbReference type="Gene3D" id="3.40.50.2300">
    <property type="match status" value="2"/>
</dbReference>
<dbReference type="Pfam" id="PF00512">
    <property type="entry name" value="HisKA"/>
    <property type="match status" value="1"/>
</dbReference>
<comment type="function">
    <text evidence="10">Member of the two-component regulatory system BvgS/BvgA. Phosphorylates BvgA via a four-step phosphorelay in response to environmental signals.</text>
</comment>
<dbReference type="Gene3D" id="3.30.450.20">
    <property type="entry name" value="PAS domain"/>
    <property type="match status" value="2"/>
</dbReference>
<feature type="modified residue" description="4-aspartylphosphate" evidence="14">
    <location>
        <position position="952"/>
    </location>
</feature>
<dbReference type="InterPro" id="IPR036890">
    <property type="entry name" value="HATPase_C_sf"/>
</dbReference>
<dbReference type="InterPro" id="IPR013767">
    <property type="entry name" value="PAS_fold"/>
</dbReference>
<evidence type="ECO:0000259" key="20">
    <source>
        <dbReference type="PROSITE" id="PS50885"/>
    </source>
</evidence>
<dbReference type="CDD" id="cd00130">
    <property type="entry name" value="PAS"/>
    <property type="match status" value="2"/>
</dbReference>
<dbReference type="PANTHER" id="PTHR45339">
    <property type="entry name" value="HYBRID SIGNAL TRANSDUCTION HISTIDINE KINASE J"/>
    <property type="match status" value="1"/>
</dbReference>
<feature type="modified residue" description="4-aspartylphosphate" evidence="14">
    <location>
        <position position="812"/>
    </location>
</feature>
<dbReference type="InterPro" id="IPR011006">
    <property type="entry name" value="CheY-like_superfamily"/>
</dbReference>
<feature type="domain" description="HAMP" evidence="20">
    <location>
        <begin position="184"/>
        <end position="239"/>
    </location>
</feature>
<dbReference type="SMART" id="SM00091">
    <property type="entry name" value="PAS"/>
    <property type="match status" value="2"/>
</dbReference>
<evidence type="ECO:0000259" key="19">
    <source>
        <dbReference type="PROSITE" id="PS50113"/>
    </source>
</evidence>
<dbReference type="SUPFAM" id="SSF47384">
    <property type="entry name" value="Homodimeric domain of signal transducing histidine kinase"/>
    <property type="match status" value="1"/>
</dbReference>
<evidence type="ECO:0000256" key="3">
    <source>
        <dbReference type="ARBA" id="ARBA00012438"/>
    </source>
</evidence>
<dbReference type="Proteomes" id="UP000070186">
    <property type="component" value="Unassembled WGS sequence"/>
</dbReference>
<evidence type="ECO:0000256" key="12">
    <source>
        <dbReference type="ARBA" id="ARBA00068150"/>
    </source>
</evidence>
<feature type="domain" description="PAS" evidence="18">
    <location>
        <begin position="244"/>
        <end position="296"/>
    </location>
</feature>
<dbReference type="PROSITE" id="PS50112">
    <property type="entry name" value="PAS"/>
    <property type="match status" value="2"/>
</dbReference>
<keyword evidence="4 14" id="KW-0597">Phosphoprotein</keyword>
<evidence type="ECO:0000256" key="4">
    <source>
        <dbReference type="ARBA" id="ARBA00022553"/>
    </source>
</evidence>
<dbReference type="PRINTS" id="PR00344">
    <property type="entry name" value="BCTRLSENSOR"/>
</dbReference>
<dbReference type="InterPro" id="IPR003594">
    <property type="entry name" value="HATPase_dom"/>
</dbReference>
<feature type="domain" description="PAS" evidence="18">
    <location>
        <begin position="375"/>
        <end position="413"/>
    </location>
</feature>
<comment type="caution">
    <text evidence="21">The sequence shown here is derived from an EMBL/GenBank/DDBJ whole genome shotgun (WGS) entry which is preliminary data.</text>
</comment>
<dbReference type="CDD" id="cd18773">
    <property type="entry name" value="PDC1_HK_sensor"/>
    <property type="match status" value="1"/>
</dbReference>
<keyword evidence="6" id="KW-0547">Nucleotide-binding</keyword>
<dbReference type="PROSITE" id="PS50109">
    <property type="entry name" value="HIS_KIN"/>
    <property type="match status" value="1"/>
</dbReference>
<feature type="transmembrane region" description="Helical" evidence="15">
    <location>
        <begin position="168"/>
        <end position="187"/>
    </location>
</feature>
<evidence type="ECO:0000313" key="22">
    <source>
        <dbReference type="Proteomes" id="UP000070186"/>
    </source>
</evidence>
<dbReference type="SMART" id="SM00448">
    <property type="entry name" value="REC"/>
    <property type="match status" value="2"/>
</dbReference>
<evidence type="ECO:0000256" key="14">
    <source>
        <dbReference type="PROSITE-ProRule" id="PRU00169"/>
    </source>
</evidence>
<dbReference type="PROSITE" id="PS50110">
    <property type="entry name" value="RESPONSE_REGULATORY"/>
    <property type="match status" value="2"/>
</dbReference>
<evidence type="ECO:0000256" key="6">
    <source>
        <dbReference type="ARBA" id="ARBA00022741"/>
    </source>
</evidence>
<evidence type="ECO:0000256" key="8">
    <source>
        <dbReference type="ARBA" id="ARBA00022840"/>
    </source>
</evidence>
<proteinExistence type="predicted"/>
<dbReference type="Pfam" id="PF00072">
    <property type="entry name" value="Response_reg"/>
    <property type="match status" value="2"/>
</dbReference>
<keyword evidence="15" id="KW-1133">Transmembrane helix</keyword>
<name>A0A133XNP7_9RHOO</name>
<dbReference type="InterPro" id="IPR003661">
    <property type="entry name" value="HisK_dim/P_dom"/>
</dbReference>
<evidence type="ECO:0000313" key="21">
    <source>
        <dbReference type="EMBL" id="KXB32563.1"/>
    </source>
</evidence>
<dbReference type="AlphaFoldDB" id="A0A133XNP7"/>
<evidence type="ECO:0000259" key="17">
    <source>
        <dbReference type="PROSITE" id="PS50110"/>
    </source>
</evidence>
<dbReference type="SUPFAM" id="SSF55785">
    <property type="entry name" value="PYP-like sensor domain (PAS domain)"/>
    <property type="match status" value="2"/>
</dbReference>
<dbReference type="InterPro" id="IPR003660">
    <property type="entry name" value="HAMP_dom"/>
</dbReference>
<gene>
    <name evidence="21" type="ORF">AT959_02465</name>
</gene>
<protein>
    <recommendedName>
        <fullName evidence="12">Sensory/regulatory protein RpfC</fullName>
        <ecNumber evidence="3">2.7.13.3</ecNumber>
    </recommendedName>
    <alternativeName>
        <fullName evidence="13">Virulence sensor protein BvgS</fullName>
    </alternativeName>
</protein>
<evidence type="ECO:0000256" key="5">
    <source>
        <dbReference type="ARBA" id="ARBA00022679"/>
    </source>
</evidence>
<dbReference type="NCBIfam" id="TIGR00229">
    <property type="entry name" value="sensory_box"/>
    <property type="match status" value="1"/>
</dbReference>
<reference evidence="21 22" key="1">
    <citation type="submission" date="2015-12" db="EMBL/GenBank/DDBJ databases">
        <title>Nitrous oxide reduction kinetics distinguish bacteria harboring typical versus atypical NosZ.</title>
        <authorList>
            <person name="Yoon S."/>
            <person name="Nissen S."/>
            <person name="Park D."/>
            <person name="Sanford R.A."/>
            <person name="Loeffler F.E."/>
        </authorList>
    </citation>
    <scope>NUCLEOTIDE SEQUENCE [LARGE SCALE GENOMIC DNA]</scope>
    <source>
        <strain evidence="21 22">ATCC BAA-841</strain>
    </source>
</reference>
<evidence type="ECO:0000256" key="1">
    <source>
        <dbReference type="ARBA" id="ARBA00000085"/>
    </source>
</evidence>
<dbReference type="CDD" id="cd00082">
    <property type="entry name" value="HisKA"/>
    <property type="match status" value="1"/>
</dbReference>
<dbReference type="PROSITE" id="PS50885">
    <property type="entry name" value="HAMP"/>
    <property type="match status" value="1"/>
</dbReference>
<evidence type="ECO:0000259" key="18">
    <source>
        <dbReference type="PROSITE" id="PS50112"/>
    </source>
</evidence>
<comment type="subcellular location">
    <subcellularLocation>
        <location evidence="2">Membrane</location>
    </subcellularLocation>
</comment>
<keyword evidence="15" id="KW-0812">Transmembrane</keyword>
<comment type="catalytic activity">
    <reaction evidence="1">
        <text>ATP + protein L-histidine = ADP + protein N-phospho-L-histidine.</text>
        <dbReference type="EC" id="2.7.13.3"/>
    </reaction>
</comment>
<evidence type="ECO:0000256" key="10">
    <source>
        <dbReference type="ARBA" id="ARBA00058004"/>
    </source>
</evidence>
<dbReference type="InterPro" id="IPR001789">
    <property type="entry name" value="Sig_transdc_resp-reg_receiver"/>
</dbReference>
<feature type="domain" description="Histidine kinase" evidence="16">
    <location>
        <begin position="527"/>
        <end position="747"/>
    </location>
</feature>
<dbReference type="GO" id="GO:0006355">
    <property type="term" value="P:regulation of DNA-templated transcription"/>
    <property type="evidence" value="ECO:0007669"/>
    <property type="project" value="InterPro"/>
</dbReference>
<dbReference type="Pfam" id="PF02518">
    <property type="entry name" value="HATPase_c"/>
    <property type="match status" value="1"/>
</dbReference>
<dbReference type="Pfam" id="PF13188">
    <property type="entry name" value="PAS_8"/>
    <property type="match status" value="1"/>
</dbReference>
<organism evidence="21 22">
    <name type="scientific">Dechloromonas denitrificans</name>
    <dbReference type="NCBI Taxonomy" id="281362"/>
    <lineage>
        <taxon>Bacteria</taxon>
        <taxon>Pseudomonadati</taxon>
        <taxon>Pseudomonadota</taxon>
        <taxon>Betaproteobacteria</taxon>
        <taxon>Rhodocyclales</taxon>
        <taxon>Azonexaceae</taxon>
        <taxon>Dechloromonas</taxon>
    </lineage>
</organism>
<dbReference type="Pfam" id="PF00989">
    <property type="entry name" value="PAS"/>
    <property type="match status" value="1"/>
</dbReference>
<dbReference type="PROSITE" id="PS50113">
    <property type="entry name" value="PAC"/>
    <property type="match status" value="1"/>
</dbReference>
<feature type="domain" description="Response regulatory" evidence="17">
    <location>
        <begin position="763"/>
        <end position="879"/>
    </location>
</feature>
<dbReference type="SUPFAM" id="SSF52172">
    <property type="entry name" value="CheY-like"/>
    <property type="match status" value="2"/>
</dbReference>
<dbReference type="InterPro" id="IPR004358">
    <property type="entry name" value="Sig_transdc_His_kin-like_C"/>
</dbReference>
<accession>A0A133XNP7</accession>
<evidence type="ECO:0000256" key="2">
    <source>
        <dbReference type="ARBA" id="ARBA00004370"/>
    </source>
</evidence>
<keyword evidence="9" id="KW-0902">Two-component regulatory system</keyword>
<dbReference type="InterPro" id="IPR005467">
    <property type="entry name" value="His_kinase_dom"/>
</dbReference>
<dbReference type="RefSeq" id="WP_157651184.1">
    <property type="nucleotide sequence ID" value="NZ_LODL01000005.1"/>
</dbReference>
<feature type="domain" description="PAC" evidence="19">
    <location>
        <begin position="322"/>
        <end position="374"/>
    </location>
</feature>
<dbReference type="GO" id="GO:0005524">
    <property type="term" value="F:ATP binding"/>
    <property type="evidence" value="ECO:0007669"/>
    <property type="project" value="UniProtKB-KW"/>
</dbReference>
<dbReference type="Gene3D" id="3.30.565.10">
    <property type="entry name" value="Histidine kinase-like ATPase, C-terminal domain"/>
    <property type="match status" value="1"/>
</dbReference>
<dbReference type="CDD" id="cd00156">
    <property type="entry name" value="REC"/>
    <property type="match status" value="1"/>
</dbReference>
<dbReference type="CDD" id="cd16922">
    <property type="entry name" value="HATPase_EvgS-ArcB-TorS-like"/>
    <property type="match status" value="1"/>
</dbReference>
<evidence type="ECO:0000256" key="13">
    <source>
        <dbReference type="ARBA" id="ARBA00070152"/>
    </source>
</evidence>
<dbReference type="SMART" id="SM00388">
    <property type="entry name" value="HisKA"/>
    <property type="match status" value="1"/>
</dbReference>
<dbReference type="EC" id="2.7.13.3" evidence="3"/>
<dbReference type="FunFam" id="1.10.287.130:FF:000002">
    <property type="entry name" value="Two-component osmosensing histidine kinase"/>
    <property type="match status" value="1"/>
</dbReference>
<dbReference type="PANTHER" id="PTHR45339:SF1">
    <property type="entry name" value="HYBRID SIGNAL TRANSDUCTION HISTIDINE KINASE J"/>
    <property type="match status" value="1"/>
</dbReference>
<dbReference type="SMART" id="SM00387">
    <property type="entry name" value="HATPase_c"/>
    <property type="match status" value="1"/>
</dbReference>
<evidence type="ECO:0000256" key="11">
    <source>
        <dbReference type="ARBA" id="ARBA00064003"/>
    </source>
</evidence>
<dbReference type="CDD" id="cd17546">
    <property type="entry name" value="REC_hyHK_CKI1_RcsC-like"/>
    <property type="match status" value="1"/>
</dbReference>
<dbReference type="FunFam" id="3.30.565.10:FF:000010">
    <property type="entry name" value="Sensor histidine kinase RcsC"/>
    <property type="match status" value="1"/>
</dbReference>
<dbReference type="InterPro" id="IPR000014">
    <property type="entry name" value="PAS"/>
</dbReference>